<sequence length="70" mass="8274">MKHYYFNIHADTNGYHEIHTEDCSYLPSLLNREYIGYFGSCQSAKLEAMRKHPNKTFDGCYFCCRECHKG</sequence>
<accession>A0A3E3K161</accession>
<comment type="caution">
    <text evidence="1">The sequence shown here is derived from an EMBL/GenBank/DDBJ whole genome shotgun (WGS) entry which is preliminary data.</text>
</comment>
<name>A0A3E3K161_9FIRM</name>
<evidence type="ECO:0000313" key="1">
    <source>
        <dbReference type="EMBL" id="RGE86540.1"/>
    </source>
</evidence>
<dbReference type="EMBL" id="QVLX01000005">
    <property type="protein sequence ID" value="RGE86540.1"/>
    <property type="molecule type" value="Genomic_DNA"/>
</dbReference>
<gene>
    <name evidence="1" type="ORF">DW016_10875</name>
</gene>
<evidence type="ECO:0000313" key="2">
    <source>
        <dbReference type="Proteomes" id="UP000261080"/>
    </source>
</evidence>
<protein>
    <submittedName>
        <fullName evidence="1">Uncharacterized protein</fullName>
    </submittedName>
</protein>
<keyword evidence="2" id="KW-1185">Reference proteome</keyword>
<proteinExistence type="predicted"/>
<dbReference type="Proteomes" id="UP000261080">
    <property type="component" value="Unassembled WGS sequence"/>
</dbReference>
<dbReference type="OrthoDB" id="47198at2"/>
<organism evidence="1 2">
    <name type="scientific">Sellimonas intestinalis</name>
    <dbReference type="NCBI Taxonomy" id="1653434"/>
    <lineage>
        <taxon>Bacteria</taxon>
        <taxon>Bacillati</taxon>
        <taxon>Bacillota</taxon>
        <taxon>Clostridia</taxon>
        <taxon>Lachnospirales</taxon>
        <taxon>Lachnospiraceae</taxon>
        <taxon>Sellimonas</taxon>
    </lineage>
</organism>
<reference evidence="1 2" key="1">
    <citation type="submission" date="2018-08" db="EMBL/GenBank/DDBJ databases">
        <title>A genome reference for cultivated species of the human gut microbiota.</title>
        <authorList>
            <person name="Zou Y."/>
            <person name="Xue W."/>
            <person name="Luo G."/>
        </authorList>
    </citation>
    <scope>NUCLEOTIDE SEQUENCE [LARGE SCALE GENOMIC DNA]</scope>
    <source>
        <strain evidence="1 2">AF37-2AT</strain>
    </source>
</reference>
<dbReference type="AlphaFoldDB" id="A0A3E3K161"/>